<feature type="transmembrane region" description="Helical" evidence="1">
    <location>
        <begin position="200"/>
        <end position="226"/>
    </location>
</feature>
<dbReference type="Pfam" id="PF13559">
    <property type="entry name" value="DUF4129"/>
    <property type="match status" value="1"/>
</dbReference>
<organism evidence="3 4">
    <name type="scientific">Fictibacillus arsenicus</name>
    <dbReference type="NCBI Taxonomy" id="255247"/>
    <lineage>
        <taxon>Bacteria</taxon>
        <taxon>Bacillati</taxon>
        <taxon>Bacillota</taxon>
        <taxon>Bacilli</taxon>
        <taxon>Bacillales</taxon>
        <taxon>Fictibacillaceae</taxon>
        <taxon>Fictibacillus</taxon>
    </lineage>
</organism>
<feature type="transmembrane region" description="Helical" evidence="1">
    <location>
        <begin position="135"/>
        <end position="156"/>
    </location>
</feature>
<dbReference type="EMBL" id="CP016761">
    <property type="protein sequence ID" value="ANX11207.1"/>
    <property type="molecule type" value="Genomic_DNA"/>
</dbReference>
<feature type="transmembrane region" description="Helical" evidence="1">
    <location>
        <begin position="7"/>
        <end position="31"/>
    </location>
</feature>
<dbReference type="STRING" id="255247.ABE41_004255"/>
<keyword evidence="4" id="KW-1185">Reference proteome</keyword>
<dbReference type="KEGG" id="far:ABE41_004255"/>
<dbReference type="RefSeq" id="WP_066286835.1">
    <property type="nucleotide sequence ID" value="NZ_CP016761.1"/>
</dbReference>
<feature type="transmembrane region" description="Helical" evidence="1">
    <location>
        <begin position="108"/>
        <end position="128"/>
    </location>
</feature>
<feature type="domain" description="Protein-glutamine gamma-glutamyltransferase-like C-terminal" evidence="2">
    <location>
        <begin position="326"/>
        <end position="382"/>
    </location>
</feature>
<keyword evidence="1" id="KW-1133">Transmembrane helix</keyword>
<reference evidence="3 4" key="1">
    <citation type="submission" date="2016-08" db="EMBL/GenBank/DDBJ databases">
        <title>Complete genome sequence of Fictibacillus arsenicus G25-54, a strain with toxicity to nematodes and a potential arsenic-resistance activity.</title>
        <authorList>
            <person name="Zheng Z."/>
        </authorList>
    </citation>
    <scope>NUCLEOTIDE SEQUENCE [LARGE SCALE GENOMIC DNA]</scope>
    <source>
        <strain evidence="3 4">G25-54</strain>
    </source>
</reference>
<feature type="transmembrane region" description="Helical" evidence="1">
    <location>
        <begin position="260"/>
        <end position="278"/>
    </location>
</feature>
<accession>A0A1B1Z161</accession>
<evidence type="ECO:0000259" key="2">
    <source>
        <dbReference type="Pfam" id="PF13559"/>
    </source>
</evidence>
<feature type="transmembrane region" description="Helical" evidence="1">
    <location>
        <begin position="37"/>
        <end position="57"/>
    </location>
</feature>
<protein>
    <recommendedName>
        <fullName evidence="2">Protein-glutamine gamma-glutamyltransferase-like C-terminal domain-containing protein</fullName>
    </recommendedName>
</protein>
<name>A0A1B1Z161_9BACL</name>
<dbReference type="OrthoDB" id="2352496at2"/>
<evidence type="ECO:0000313" key="3">
    <source>
        <dbReference type="EMBL" id="ANX11207.1"/>
    </source>
</evidence>
<sequence>MLNSQKLILYGLNVTFDAMLLFLFYVLLVQGASWLDLAFYAAVLLPIIAVSGALYVYQPNLLKLTLVCTFLISTLSFWFMTSSILFSAILAVIITWRSSENWQDPFKTDLEIILTISAVFALVFSFFFKDGFTVMYGAVWIQFMLMLAIKMTVHYFKNSDGDKVWKDFSVPLFLVALSGVVFAFLGPLKQFIYWVLDGVLFLMYYIVAVPLWKLFSLLAIPIAYLIKLFKKDDENGKSELGIKEEILEQQPQEFVNDFSLLWWTAAAVIVLIVAIYIWRKKLLFNLRTDAALTGNVSALTSSDLNGSAFGKRRWLQPKDRTRKKFLHFEKTMDKRGYGRLPGESAHLWFERLKLSGDEAESVLQVYEKVRYGEEEITNDDFSLYAKAIKKFEKSEHLQKKKSK</sequence>
<keyword evidence="1" id="KW-0472">Membrane</keyword>
<feature type="transmembrane region" description="Helical" evidence="1">
    <location>
        <begin position="168"/>
        <end position="188"/>
    </location>
</feature>
<dbReference type="InterPro" id="IPR025403">
    <property type="entry name" value="TgpA-like_C"/>
</dbReference>
<evidence type="ECO:0000313" key="4">
    <source>
        <dbReference type="Proteomes" id="UP000077412"/>
    </source>
</evidence>
<proteinExistence type="predicted"/>
<gene>
    <name evidence="3" type="ORF">ABE41_004255</name>
</gene>
<keyword evidence="1" id="KW-0812">Transmembrane</keyword>
<feature type="transmembrane region" description="Helical" evidence="1">
    <location>
        <begin position="64"/>
        <end position="96"/>
    </location>
</feature>
<evidence type="ECO:0000256" key="1">
    <source>
        <dbReference type="SAM" id="Phobius"/>
    </source>
</evidence>
<dbReference type="AlphaFoldDB" id="A0A1B1Z161"/>
<dbReference type="Proteomes" id="UP000077412">
    <property type="component" value="Chromosome"/>
</dbReference>